<dbReference type="AlphaFoldDB" id="A0A5M3M8Y4"/>
<proteinExistence type="predicted"/>
<name>A0A5M3M8Y4_CONPW</name>
<evidence type="ECO:0000313" key="2">
    <source>
        <dbReference type="Proteomes" id="UP000053558"/>
    </source>
</evidence>
<gene>
    <name evidence="1" type="ORF">CONPUDRAFT_77302</name>
</gene>
<organism evidence="1 2">
    <name type="scientific">Coniophora puteana (strain RWD-64-598)</name>
    <name type="common">Brown rot fungus</name>
    <dbReference type="NCBI Taxonomy" id="741705"/>
    <lineage>
        <taxon>Eukaryota</taxon>
        <taxon>Fungi</taxon>
        <taxon>Dikarya</taxon>
        <taxon>Basidiomycota</taxon>
        <taxon>Agaricomycotina</taxon>
        <taxon>Agaricomycetes</taxon>
        <taxon>Agaricomycetidae</taxon>
        <taxon>Boletales</taxon>
        <taxon>Coniophorineae</taxon>
        <taxon>Coniophoraceae</taxon>
        <taxon>Coniophora</taxon>
    </lineage>
</organism>
<dbReference type="Proteomes" id="UP000053558">
    <property type="component" value="Unassembled WGS sequence"/>
</dbReference>
<dbReference type="KEGG" id="cput:CONPUDRAFT_77302"/>
<protein>
    <recommendedName>
        <fullName evidence="3">F-box domain-containing protein</fullName>
    </recommendedName>
</protein>
<dbReference type="GeneID" id="19209604"/>
<sequence>MAIKTLDTLPLDVLVHIAGLLDPLDVLALRQNLEDTIVRSAMVERQLVDRMSPRKVRRIALDIDEQGKACLLAGRWLVSKSYNKVLCRDLDSAHGSESKVIYEVFRPGFLSYVTSAEIVDYEGRYHGYVVLSERQLGRNWGDRVTILKAKSTLQNIELMKISCFSLPDTSFIATEVKLTIGPNVLLIWWQQHFNSDNLSIGHLRKYALIDFTHVEQTPIIQTTMDQAEPSLEPFGISEYESTHFVVSSTHLIVMTVAVVLPVLVHDSTSTINGETSITLAGFTYGIDIPKSYLVTLSLPTLPAEEARSTPSACFDMRVGTITELNSWLSMSAHPILKGPVRVLFSLRDATHGRRHLCLRAVSFGRDADEPIRGFWAKSPTMRIGGLDAPDVVRGINDVEDVDLLRGRVCLYEEVEYEEGEVTRERIILDFA</sequence>
<evidence type="ECO:0008006" key="3">
    <source>
        <dbReference type="Google" id="ProtNLM"/>
    </source>
</evidence>
<reference evidence="2" key="1">
    <citation type="journal article" date="2012" name="Science">
        <title>The Paleozoic origin of enzymatic lignin decomposition reconstructed from 31 fungal genomes.</title>
        <authorList>
            <person name="Floudas D."/>
            <person name="Binder M."/>
            <person name="Riley R."/>
            <person name="Barry K."/>
            <person name="Blanchette R.A."/>
            <person name="Henrissat B."/>
            <person name="Martinez A.T."/>
            <person name="Otillar R."/>
            <person name="Spatafora J.W."/>
            <person name="Yadav J.S."/>
            <person name="Aerts A."/>
            <person name="Benoit I."/>
            <person name="Boyd A."/>
            <person name="Carlson A."/>
            <person name="Copeland A."/>
            <person name="Coutinho P.M."/>
            <person name="de Vries R.P."/>
            <person name="Ferreira P."/>
            <person name="Findley K."/>
            <person name="Foster B."/>
            <person name="Gaskell J."/>
            <person name="Glotzer D."/>
            <person name="Gorecki P."/>
            <person name="Heitman J."/>
            <person name="Hesse C."/>
            <person name="Hori C."/>
            <person name="Igarashi K."/>
            <person name="Jurgens J.A."/>
            <person name="Kallen N."/>
            <person name="Kersten P."/>
            <person name="Kohler A."/>
            <person name="Kuees U."/>
            <person name="Kumar T.K.A."/>
            <person name="Kuo A."/>
            <person name="LaButti K."/>
            <person name="Larrondo L.F."/>
            <person name="Lindquist E."/>
            <person name="Ling A."/>
            <person name="Lombard V."/>
            <person name="Lucas S."/>
            <person name="Lundell T."/>
            <person name="Martin R."/>
            <person name="McLaughlin D.J."/>
            <person name="Morgenstern I."/>
            <person name="Morin E."/>
            <person name="Murat C."/>
            <person name="Nagy L.G."/>
            <person name="Nolan M."/>
            <person name="Ohm R.A."/>
            <person name="Patyshakuliyeva A."/>
            <person name="Rokas A."/>
            <person name="Ruiz-Duenas F.J."/>
            <person name="Sabat G."/>
            <person name="Salamov A."/>
            <person name="Samejima M."/>
            <person name="Schmutz J."/>
            <person name="Slot J.C."/>
            <person name="St John F."/>
            <person name="Stenlid J."/>
            <person name="Sun H."/>
            <person name="Sun S."/>
            <person name="Syed K."/>
            <person name="Tsang A."/>
            <person name="Wiebenga A."/>
            <person name="Young D."/>
            <person name="Pisabarro A."/>
            <person name="Eastwood D.C."/>
            <person name="Martin F."/>
            <person name="Cullen D."/>
            <person name="Grigoriev I.V."/>
            <person name="Hibbett D.S."/>
        </authorList>
    </citation>
    <scope>NUCLEOTIDE SEQUENCE [LARGE SCALE GENOMIC DNA]</scope>
    <source>
        <strain evidence="2">RWD-64-598 SS2</strain>
    </source>
</reference>
<evidence type="ECO:0000313" key="1">
    <source>
        <dbReference type="EMBL" id="EIW75668.1"/>
    </source>
</evidence>
<dbReference type="RefSeq" id="XP_007774357.1">
    <property type="nucleotide sequence ID" value="XM_007776167.1"/>
</dbReference>
<keyword evidence="2" id="KW-1185">Reference proteome</keyword>
<accession>A0A5M3M8Y4</accession>
<comment type="caution">
    <text evidence="1">The sequence shown here is derived from an EMBL/GenBank/DDBJ whole genome shotgun (WGS) entry which is preliminary data.</text>
</comment>
<dbReference type="EMBL" id="JH711588">
    <property type="protein sequence ID" value="EIW75668.1"/>
    <property type="molecule type" value="Genomic_DNA"/>
</dbReference>